<dbReference type="InterPro" id="IPR029069">
    <property type="entry name" value="HotDog_dom_sf"/>
</dbReference>
<dbReference type="Pfam" id="PF03061">
    <property type="entry name" value="4HBT"/>
    <property type="match status" value="1"/>
</dbReference>
<name>A0A3M8P8N9_9BACL</name>
<evidence type="ECO:0000313" key="4">
    <source>
        <dbReference type="Proteomes" id="UP000275473"/>
    </source>
</evidence>
<keyword evidence="1" id="KW-0378">Hydrolase</keyword>
<organism evidence="3 4">
    <name type="scientific">Planococcus salinus</name>
    <dbReference type="NCBI Taxonomy" id="1848460"/>
    <lineage>
        <taxon>Bacteria</taxon>
        <taxon>Bacillati</taxon>
        <taxon>Bacillota</taxon>
        <taxon>Bacilli</taxon>
        <taxon>Bacillales</taxon>
        <taxon>Caryophanaceae</taxon>
        <taxon>Planococcus</taxon>
    </lineage>
</organism>
<feature type="domain" description="Thioesterase" evidence="2">
    <location>
        <begin position="49"/>
        <end position="124"/>
    </location>
</feature>
<sequence length="137" mass="15014">MKVVERVDLVKRYETSPFWNLIGLKVDSITEDGATIKMEVTPALLNGNKMMHGGVFSTLLDAAMGINLKLAVGDVKYVTISLLTHYLKAVRSGETVYATAKIIQTGRSIGTVEASIFNDKDELVSCGSATFKFRRPE</sequence>
<dbReference type="InterPro" id="IPR003736">
    <property type="entry name" value="PAAI_dom"/>
</dbReference>
<reference evidence="3 4" key="1">
    <citation type="journal article" date="2018" name="Int. J. Syst. Evol. Microbiol.">
        <title>Planococcus salinus sp. nov., a moderately halophilic bacterium isolated from a saline-alkali soil.</title>
        <authorList>
            <person name="Gan L."/>
        </authorList>
    </citation>
    <scope>NUCLEOTIDE SEQUENCE [LARGE SCALE GENOMIC DNA]</scope>
    <source>
        <strain evidence="3 4">LCB217</strain>
    </source>
</reference>
<protein>
    <submittedName>
        <fullName evidence="3">PaaI family thioesterase</fullName>
    </submittedName>
</protein>
<dbReference type="OrthoDB" id="337200at2"/>
<evidence type="ECO:0000313" key="3">
    <source>
        <dbReference type="EMBL" id="RNF39791.1"/>
    </source>
</evidence>
<dbReference type="CDD" id="cd03443">
    <property type="entry name" value="PaaI_thioesterase"/>
    <property type="match status" value="1"/>
</dbReference>
<proteinExistence type="predicted"/>
<dbReference type="GO" id="GO:0016289">
    <property type="term" value="F:acyl-CoA hydrolase activity"/>
    <property type="evidence" value="ECO:0007669"/>
    <property type="project" value="UniProtKB-ARBA"/>
</dbReference>
<dbReference type="SUPFAM" id="SSF54637">
    <property type="entry name" value="Thioesterase/thiol ester dehydrase-isomerase"/>
    <property type="match status" value="1"/>
</dbReference>
<evidence type="ECO:0000256" key="1">
    <source>
        <dbReference type="ARBA" id="ARBA00022801"/>
    </source>
</evidence>
<keyword evidence="4" id="KW-1185">Reference proteome</keyword>
<dbReference type="AlphaFoldDB" id="A0A3M8P8N9"/>
<accession>A0A3M8P8N9</accession>
<dbReference type="PANTHER" id="PTHR43240">
    <property type="entry name" value="1,4-DIHYDROXY-2-NAPHTHOYL-COA THIOESTERASE 1"/>
    <property type="match status" value="1"/>
</dbReference>
<dbReference type="EMBL" id="RIAX01000004">
    <property type="protein sequence ID" value="RNF39791.1"/>
    <property type="molecule type" value="Genomic_DNA"/>
</dbReference>
<gene>
    <name evidence="3" type="ORF">EEX84_07435</name>
</gene>
<dbReference type="InterPro" id="IPR006683">
    <property type="entry name" value="Thioestr_dom"/>
</dbReference>
<comment type="caution">
    <text evidence="3">The sequence shown here is derived from an EMBL/GenBank/DDBJ whole genome shotgun (WGS) entry which is preliminary data.</text>
</comment>
<dbReference type="Gene3D" id="3.10.129.10">
    <property type="entry name" value="Hotdog Thioesterase"/>
    <property type="match status" value="1"/>
</dbReference>
<dbReference type="RefSeq" id="WP_123164986.1">
    <property type="nucleotide sequence ID" value="NZ_RIAX01000004.1"/>
</dbReference>
<dbReference type="Proteomes" id="UP000275473">
    <property type="component" value="Unassembled WGS sequence"/>
</dbReference>
<evidence type="ECO:0000259" key="2">
    <source>
        <dbReference type="Pfam" id="PF03061"/>
    </source>
</evidence>
<dbReference type="NCBIfam" id="TIGR00369">
    <property type="entry name" value="unchar_dom_1"/>
    <property type="match status" value="1"/>
</dbReference>